<dbReference type="InterPro" id="IPR012337">
    <property type="entry name" value="RNaseH-like_sf"/>
</dbReference>
<dbReference type="Pfam" id="PF13456">
    <property type="entry name" value="RVT_3"/>
    <property type="match status" value="1"/>
</dbReference>
<dbReference type="GO" id="GO:0004523">
    <property type="term" value="F:RNA-DNA hybrid ribonuclease activity"/>
    <property type="evidence" value="ECO:0007669"/>
    <property type="project" value="InterPro"/>
</dbReference>
<reference evidence="3" key="2">
    <citation type="submission" date="2023-06" db="EMBL/GenBank/DDBJ databases">
        <authorList>
            <person name="Ma L."/>
            <person name="Liu K.-W."/>
            <person name="Li Z."/>
            <person name="Hsiao Y.-Y."/>
            <person name="Qi Y."/>
            <person name="Fu T."/>
            <person name="Tang G."/>
            <person name="Zhang D."/>
            <person name="Sun W.-H."/>
            <person name="Liu D.-K."/>
            <person name="Li Y."/>
            <person name="Chen G.-Z."/>
            <person name="Liu X.-D."/>
            <person name="Liao X.-Y."/>
            <person name="Jiang Y.-T."/>
            <person name="Yu X."/>
            <person name="Hao Y."/>
            <person name="Huang J."/>
            <person name="Zhao X.-W."/>
            <person name="Ke S."/>
            <person name="Chen Y.-Y."/>
            <person name="Wu W.-L."/>
            <person name="Hsu J.-L."/>
            <person name="Lin Y.-F."/>
            <person name="Huang M.-D."/>
            <person name="Li C.-Y."/>
            <person name="Huang L."/>
            <person name="Wang Z.-W."/>
            <person name="Zhao X."/>
            <person name="Zhong W.-Y."/>
            <person name="Peng D.-H."/>
            <person name="Ahmad S."/>
            <person name="Lan S."/>
            <person name="Zhang J.-S."/>
            <person name="Tsai W.-C."/>
            <person name="Van De Peer Y."/>
            <person name="Liu Z.-J."/>
        </authorList>
    </citation>
    <scope>NUCLEOTIDE SEQUENCE</scope>
    <source>
        <strain evidence="3">CP</strain>
        <tissue evidence="3">Leaves</tissue>
    </source>
</reference>
<name>A0AAV9DNS5_ACOCL</name>
<protein>
    <recommendedName>
        <fullName evidence="5">RNase H type-1 domain-containing protein</fullName>
    </recommendedName>
</protein>
<gene>
    <name evidence="3" type="ORF">QJS10_CPB12g01264</name>
</gene>
<dbReference type="CDD" id="cd06222">
    <property type="entry name" value="RNase_H_like"/>
    <property type="match status" value="1"/>
</dbReference>
<accession>A0AAV9DNS5</accession>
<dbReference type="InterPro" id="IPR044730">
    <property type="entry name" value="RNase_H-like_dom_plant"/>
</dbReference>
<dbReference type="InterPro" id="IPR036397">
    <property type="entry name" value="RNaseH_sf"/>
</dbReference>
<sequence>MGGNRADIPIWKKSKSGTLNSKAAWNYLRSPKPLVSWKGWVWDPGQIPRHSYTAWLALLNKLPTLQRLQNKGIIQSTTCPLCSAASEDVDHLFFKCGYSSYIWFSILAKMGLPRKASGTLLGWVEILNQLHLQPAMIKVLKVLFATTIGLIWKERCSRVFRSQSRHKTSILRDSIETAVIRLSRQTLHAEPSPEVETTVRNLGIHFPTKTFHHIFFIWDPPPQHWVKCNSDGSLSEDRAGFGALIRDPQGNFIIGEAARVPTASINHLELLGVKCGAQLCLKLNLTKVQFATDSSTVSCWLQRRGTVPWTSKRDLIETFDILSRLEDWSITHTYREANASADLLAARQASMGSTIFHNHDIWPELEDTILKDKQGTIFKRKVADQTEVHDPH</sequence>
<dbReference type="InterPro" id="IPR002156">
    <property type="entry name" value="RNaseH_domain"/>
</dbReference>
<reference evidence="3" key="1">
    <citation type="journal article" date="2023" name="Nat. Commun.">
        <title>Diploid and tetraploid genomes of Acorus and the evolution of monocots.</title>
        <authorList>
            <person name="Ma L."/>
            <person name="Liu K.W."/>
            <person name="Li Z."/>
            <person name="Hsiao Y.Y."/>
            <person name="Qi Y."/>
            <person name="Fu T."/>
            <person name="Tang G.D."/>
            <person name="Zhang D."/>
            <person name="Sun W.H."/>
            <person name="Liu D.K."/>
            <person name="Li Y."/>
            <person name="Chen G.Z."/>
            <person name="Liu X.D."/>
            <person name="Liao X.Y."/>
            <person name="Jiang Y.T."/>
            <person name="Yu X."/>
            <person name="Hao Y."/>
            <person name="Huang J."/>
            <person name="Zhao X.W."/>
            <person name="Ke S."/>
            <person name="Chen Y.Y."/>
            <person name="Wu W.L."/>
            <person name="Hsu J.L."/>
            <person name="Lin Y.F."/>
            <person name="Huang M.D."/>
            <person name="Li C.Y."/>
            <person name="Huang L."/>
            <person name="Wang Z.W."/>
            <person name="Zhao X."/>
            <person name="Zhong W.Y."/>
            <person name="Peng D.H."/>
            <person name="Ahmad S."/>
            <person name="Lan S."/>
            <person name="Zhang J.S."/>
            <person name="Tsai W.C."/>
            <person name="Van de Peer Y."/>
            <person name="Liu Z.J."/>
        </authorList>
    </citation>
    <scope>NUCLEOTIDE SEQUENCE</scope>
    <source>
        <strain evidence="3">CP</strain>
    </source>
</reference>
<organism evidence="3 4">
    <name type="scientific">Acorus calamus</name>
    <name type="common">Sweet flag</name>
    <dbReference type="NCBI Taxonomy" id="4465"/>
    <lineage>
        <taxon>Eukaryota</taxon>
        <taxon>Viridiplantae</taxon>
        <taxon>Streptophyta</taxon>
        <taxon>Embryophyta</taxon>
        <taxon>Tracheophyta</taxon>
        <taxon>Spermatophyta</taxon>
        <taxon>Magnoliopsida</taxon>
        <taxon>Liliopsida</taxon>
        <taxon>Acoraceae</taxon>
        <taxon>Acorus</taxon>
    </lineage>
</organism>
<feature type="domain" description="Reverse transcriptase zinc-binding" evidence="2">
    <location>
        <begin position="21"/>
        <end position="103"/>
    </location>
</feature>
<feature type="domain" description="RNase H type-1" evidence="1">
    <location>
        <begin position="229"/>
        <end position="347"/>
    </location>
</feature>
<dbReference type="PANTHER" id="PTHR47723:SF19">
    <property type="entry name" value="POLYNUCLEOTIDYL TRANSFERASE, RIBONUCLEASE H-LIKE SUPERFAMILY PROTEIN"/>
    <property type="match status" value="1"/>
</dbReference>
<dbReference type="GO" id="GO:0003676">
    <property type="term" value="F:nucleic acid binding"/>
    <property type="evidence" value="ECO:0007669"/>
    <property type="project" value="InterPro"/>
</dbReference>
<evidence type="ECO:0000313" key="3">
    <source>
        <dbReference type="EMBL" id="KAK1302596.1"/>
    </source>
</evidence>
<evidence type="ECO:0000259" key="1">
    <source>
        <dbReference type="Pfam" id="PF13456"/>
    </source>
</evidence>
<dbReference type="InterPro" id="IPR053151">
    <property type="entry name" value="RNase_H-like"/>
</dbReference>
<dbReference type="AlphaFoldDB" id="A0AAV9DNS5"/>
<keyword evidence="4" id="KW-1185">Reference proteome</keyword>
<proteinExistence type="predicted"/>
<evidence type="ECO:0008006" key="5">
    <source>
        <dbReference type="Google" id="ProtNLM"/>
    </source>
</evidence>
<dbReference type="PANTHER" id="PTHR47723">
    <property type="entry name" value="OS05G0353850 PROTEIN"/>
    <property type="match status" value="1"/>
</dbReference>
<evidence type="ECO:0000259" key="2">
    <source>
        <dbReference type="Pfam" id="PF13966"/>
    </source>
</evidence>
<evidence type="ECO:0000313" key="4">
    <source>
        <dbReference type="Proteomes" id="UP001180020"/>
    </source>
</evidence>
<comment type="caution">
    <text evidence="3">The sequence shown here is derived from an EMBL/GenBank/DDBJ whole genome shotgun (WGS) entry which is preliminary data.</text>
</comment>
<dbReference type="EMBL" id="JAUJYO010000012">
    <property type="protein sequence ID" value="KAK1302596.1"/>
    <property type="molecule type" value="Genomic_DNA"/>
</dbReference>
<dbReference type="Pfam" id="PF13966">
    <property type="entry name" value="zf-RVT"/>
    <property type="match status" value="1"/>
</dbReference>
<dbReference type="InterPro" id="IPR026960">
    <property type="entry name" value="RVT-Znf"/>
</dbReference>
<dbReference type="Proteomes" id="UP001180020">
    <property type="component" value="Unassembled WGS sequence"/>
</dbReference>
<dbReference type="SUPFAM" id="SSF53098">
    <property type="entry name" value="Ribonuclease H-like"/>
    <property type="match status" value="1"/>
</dbReference>
<dbReference type="Gene3D" id="3.30.420.10">
    <property type="entry name" value="Ribonuclease H-like superfamily/Ribonuclease H"/>
    <property type="match status" value="1"/>
</dbReference>